<dbReference type="InterPro" id="IPR036010">
    <property type="entry name" value="2Fe-2S_ferredoxin-like_sf"/>
</dbReference>
<dbReference type="InterPro" id="IPR052911">
    <property type="entry name" value="Corrinoid_activation_enz"/>
</dbReference>
<proteinExistence type="predicted"/>
<dbReference type="InterPro" id="IPR027980">
    <property type="entry name" value="RACo_C"/>
</dbReference>
<dbReference type="EMBL" id="JACADJ010000071">
    <property type="protein sequence ID" value="NWH06359.1"/>
    <property type="molecule type" value="Genomic_DNA"/>
</dbReference>
<feature type="domain" description="2Fe-2S ferredoxin-type" evidence="1">
    <location>
        <begin position="10"/>
        <end position="109"/>
    </location>
</feature>
<dbReference type="SUPFAM" id="SSF54292">
    <property type="entry name" value="2Fe-2S ferredoxin-like"/>
    <property type="match status" value="1"/>
</dbReference>
<reference evidence="2 3" key="1">
    <citation type="submission" date="2020-06" db="EMBL/GenBank/DDBJ databases">
        <title>High-quality draft genome of sulfate reducer Desulfobacter latus type strain AcrS2 isolated from marine sediment.</title>
        <authorList>
            <person name="Hoppe M."/>
            <person name="Larsen C.K."/>
            <person name="Marshall I.P.G."/>
            <person name="Schramm A."/>
            <person name="Marietou A.G."/>
        </authorList>
    </citation>
    <scope>NUCLEOTIDE SEQUENCE [LARGE SCALE GENOMIC DNA]</scope>
    <source>
        <strain evidence="2 3">AcRS2</strain>
    </source>
</reference>
<dbReference type="Gene3D" id="3.30.420.480">
    <property type="entry name" value="Domain of unknown function (DUF4445)"/>
    <property type="match status" value="1"/>
</dbReference>
<sequence>MIGIKSSKIMNLTIINNNNGIQEHAVIPFAKGQYLLKILNTTKEHRVRTGCPGNGSCGLCLVRIIEGKPSPPNQNEQLQLSEQQLASGVRLACQVICETDLSVEIINRIPQSVWRPIPEALYRRASVLPYPLRKRHFSSKEKPTRTCGVSIDLGTTSISLSIFDLTTGQLMTTRHGINPQIKSGLDILTRVNTAAESPDKGTGLQQDLITAIRNALLDISVGDGINPGQVSCLVLVGNTAMLTLLSGNNFHHLLHPEYWAKPVELQLPDTQEWAAQWGINLHCDIRVIPPLAGFIGSDLTAGILATGLLEEPGSLLIDFGTNSEIALWDGKKLWITSAAGGPAFEGSGVSCGMPAEKGAIYHLSLKDNRHSVIGDTRIAGICGSGLVDLLAELVDLDLLDSVGRFNSSTSNQFFHLSDTLSLNKKDVDLLQRAKAAIASGIQILLLQAQITPKDLKQVFIGGAFGYHLNIENAMKIGLLPLIDPEIYHFCGNSALSGCEKILLQAGTQRQLTRIKEKFSIVNLAEYQDFEAFFIENLFIKPMA</sequence>
<evidence type="ECO:0000313" key="3">
    <source>
        <dbReference type="Proteomes" id="UP000553343"/>
    </source>
</evidence>
<dbReference type="PANTHER" id="PTHR42895">
    <property type="entry name" value="IRON-SULFUR CLUSTER-BINDING PROTEIN-RELATED"/>
    <property type="match status" value="1"/>
</dbReference>
<dbReference type="PROSITE" id="PS51085">
    <property type="entry name" value="2FE2S_FER_2"/>
    <property type="match status" value="1"/>
</dbReference>
<dbReference type="RefSeq" id="WP_218576757.1">
    <property type="nucleotide sequence ID" value="NZ_JACADJ010000071.1"/>
</dbReference>
<dbReference type="InterPro" id="IPR043129">
    <property type="entry name" value="ATPase_NBD"/>
</dbReference>
<dbReference type="SUPFAM" id="SSF53067">
    <property type="entry name" value="Actin-like ATPase domain"/>
    <property type="match status" value="1"/>
</dbReference>
<dbReference type="Pfam" id="PF14574">
    <property type="entry name" value="RACo_C_ter"/>
    <property type="match status" value="1"/>
</dbReference>
<dbReference type="Pfam" id="PF00111">
    <property type="entry name" value="Fer2"/>
    <property type="match status" value="1"/>
</dbReference>
<dbReference type="GO" id="GO:0051536">
    <property type="term" value="F:iron-sulfur cluster binding"/>
    <property type="evidence" value="ECO:0007669"/>
    <property type="project" value="InterPro"/>
</dbReference>
<protein>
    <submittedName>
        <fullName evidence="2">DUF4445 domain-containing protein</fullName>
    </submittedName>
</protein>
<dbReference type="InterPro" id="IPR012675">
    <property type="entry name" value="Beta-grasp_dom_sf"/>
</dbReference>
<dbReference type="Proteomes" id="UP000553343">
    <property type="component" value="Unassembled WGS sequence"/>
</dbReference>
<dbReference type="PANTHER" id="PTHR42895:SF2">
    <property type="entry name" value="IRON-SULFUR CLUSTER PROTEIN"/>
    <property type="match status" value="1"/>
</dbReference>
<keyword evidence="3" id="KW-1185">Reference proteome</keyword>
<name>A0A850SYR0_9BACT</name>
<dbReference type="InterPro" id="IPR001041">
    <property type="entry name" value="2Fe-2S_ferredoxin-type"/>
</dbReference>
<accession>A0A850SYR0</accession>
<organism evidence="2 3">
    <name type="scientific">Desulfobacter latus</name>
    <dbReference type="NCBI Taxonomy" id="2292"/>
    <lineage>
        <taxon>Bacteria</taxon>
        <taxon>Pseudomonadati</taxon>
        <taxon>Thermodesulfobacteriota</taxon>
        <taxon>Desulfobacteria</taxon>
        <taxon>Desulfobacterales</taxon>
        <taxon>Desulfobacteraceae</taxon>
        <taxon>Desulfobacter</taxon>
    </lineage>
</organism>
<dbReference type="AlphaFoldDB" id="A0A850SYR0"/>
<dbReference type="Gene3D" id="3.10.20.30">
    <property type="match status" value="1"/>
</dbReference>
<dbReference type="InterPro" id="IPR042259">
    <property type="entry name" value="Raco-like_middle_sf"/>
</dbReference>
<dbReference type="Pfam" id="PF17651">
    <property type="entry name" value="Raco_middle"/>
    <property type="match status" value="1"/>
</dbReference>
<dbReference type="CDD" id="cd00207">
    <property type="entry name" value="fer2"/>
    <property type="match status" value="1"/>
</dbReference>
<gene>
    <name evidence="2" type="ORF">HXW94_15445</name>
</gene>
<comment type="caution">
    <text evidence="2">The sequence shown here is derived from an EMBL/GenBank/DDBJ whole genome shotgun (WGS) entry which is preliminary data.</text>
</comment>
<evidence type="ECO:0000259" key="1">
    <source>
        <dbReference type="PROSITE" id="PS51085"/>
    </source>
</evidence>
<dbReference type="InterPro" id="IPR041414">
    <property type="entry name" value="Raco-like_middle"/>
</dbReference>
<evidence type="ECO:0000313" key="2">
    <source>
        <dbReference type="EMBL" id="NWH06359.1"/>
    </source>
</evidence>